<feature type="region of interest" description="Disordered" evidence="1">
    <location>
        <begin position="1"/>
        <end position="285"/>
    </location>
</feature>
<proteinExistence type="predicted"/>
<organism evidence="2 3">
    <name type="scientific">Cephalotus follicularis</name>
    <name type="common">Albany pitcher plant</name>
    <dbReference type="NCBI Taxonomy" id="3775"/>
    <lineage>
        <taxon>Eukaryota</taxon>
        <taxon>Viridiplantae</taxon>
        <taxon>Streptophyta</taxon>
        <taxon>Embryophyta</taxon>
        <taxon>Tracheophyta</taxon>
        <taxon>Spermatophyta</taxon>
        <taxon>Magnoliopsida</taxon>
        <taxon>eudicotyledons</taxon>
        <taxon>Gunneridae</taxon>
        <taxon>Pentapetalae</taxon>
        <taxon>rosids</taxon>
        <taxon>fabids</taxon>
        <taxon>Oxalidales</taxon>
        <taxon>Cephalotaceae</taxon>
        <taxon>Cephalotus</taxon>
    </lineage>
</organism>
<feature type="compositionally biased region" description="Pro residues" evidence="1">
    <location>
        <begin position="62"/>
        <end position="78"/>
    </location>
</feature>
<evidence type="ECO:0000256" key="1">
    <source>
        <dbReference type="SAM" id="MobiDB-lite"/>
    </source>
</evidence>
<dbReference type="InterPro" id="IPR012438">
    <property type="entry name" value="DUF1639"/>
</dbReference>
<feature type="compositionally biased region" description="Polar residues" evidence="1">
    <location>
        <begin position="247"/>
        <end position="267"/>
    </location>
</feature>
<comment type="caution">
    <text evidence="2">The sequence shown here is derived from an EMBL/GenBank/DDBJ whole genome shotgun (WGS) entry which is preliminary data.</text>
</comment>
<dbReference type="OrthoDB" id="2018605at2759"/>
<feature type="compositionally biased region" description="Polar residues" evidence="1">
    <location>
        <begin position="164"/>
        <end position="178"/>
    </location>
</feature>
<gene>
    <name evidence="2" type="ORF">CFOL_v3_14782</name>
</gene>
<name>A0A1Q3BTQ4_CEPFO</name>
<accession>A0A1Q3BTQ4</accession>
<dbReference type="EMBL" id="BDDD01000902">
    <property type="protein sequence ID" value="GAV71288.1"/>
    <property type="molecule type" value="Genomic_DNA"/>
</dbReference>
<feature type="compositionally biased region" description="Pro residues" evidence="1">
    <location>
        <begin position="151"/>
        <end position="162"/>
    </location>
</feature>
<dbReference type="InParanoid" id="A0A1Q3BTQ4"/>
<dbReference type="AlphaFoldDB" id="A0A1Q3BTQ4"/>
<reference evidence="3" key="1">
    <citation type="submission" date="2016-04" db="EMBL/GenBank/DDBJ databases">
        <title>Cephalotus genome sequencing.</title>
        <authorList>
            <person name="Fukushima K."/>
            <person name="Hasebe M."/>
            <person name="Fang X."/>
        </authorList>
    </citation>
    <scope>NUCLEOTIDE SEQUENCE [LARGE SCALE GENOMIC DNA]</scope>
    <source>
        <strain evidence="3">cv. St1</strain>
    </source>
</reference>
<evidence type="ECO:0000313" key="3">
    <source>
        <dbReference type="Proteomes" id="UP000187406"/>
    </source>
</evidence>
<protein>
    <submittedName>
        <fullName evidence="2">DUF1639 domain-containing protein</fullName>
    </submittedName>
</protein>
<dbReference type="PANTHER" id="PTHR33130:SF33">
    <property type="entry name" value="PUTATIVE (DUF1639)-RELATED"/>
    <property type="match status" value="1"/>
</dbReference>
<evidence type="ECO:0000313" key="2">
    <source>
        <dbReference type="EMBL" id="GAV71288.1"/>
    </source>
</evidence>
<dbReference type="PANTHER" id="PTHR33130">
    <property type="entry name" value="PUTATIVE (DUF1639)-RELATED"/>
    <property type="match status" value="1"/>
</dbReference>
<feature type="compositionally biased region" description="Low complexity" evidence="1">
    <location>
        <begin position="15"/>
        <end position="32"/>
    </location>
</feature>
<feature type="compositionally biased region" description="Basic and acidic residues" evidence="1">
    <location>
        <begin position="228"/>
        <end position="245"/>
    </location>
</feature>
<dbReference type="Pfam" id="PF07797">
    <property type="entry name" value="DUF1639"/>
    <property type="match status" value="1"/>
</dbReference>
<dbReference type="Proteomes" id="UP000187406">
    <property type="component" value="Unassembled WGS sequence"/>
</dbReference>
<keyword evidence="3" id="KW-1185">Reference proteome</keyword>
<dbReference type="FunCoup" id="A0A1Q3BTQ4">
    <property type="interactions" value="626"/>
</dbReference>
<sequence>MMRYQRVSPDCAPLSNGKKPSPKTTTTTSCNGNGIGNGENGVSTSGTEGGFGKALRFRTPSHSPPQSDPPPPPPPPPPPRRHESSLSLSPSPSPSPNRGDVLLQWGQKKRTRVSRAEIRSLTDESSSTSSANKLHRRMAPASALVSKATSMPPPPPPPPPPASTCRTANLRNSLLSSKDGSRFIHDFTNRNFEERSGAGNGSPSRNSAASNRAVSRSVTGKRSPPTPEKNDKKIASSGSVKDEKPNGSLSQADHLNRVDSASVQSEQGAGAANTGSVAGGGGEKGNVEVIEWPRIYLALSRKEKEDDFLAMKGTKLPQRPKKRAKNIDRALQYCFPGMWLSDLTKGRYEVREKKCVKKQQKRRGLKGMESMESDSD</sequence>
<feature type="compositionally biased region" description="Low complexity" evidence="1">
    <location>
        <begin position="201"/>
        <end position="217"/>
    </location>
</feature>
<feature type="compositionally biased region" description="Basic and acidic residues" evidence="1">
    <location>
        <begin position="179"/>
        <end position="196"/>
    </location>
</feature>